<dbReference type="PANTHER" id="PTHR20883">
    <property type="entry name" value="PHYTANOYL-COA DIOXYGENASE DOMAIN CONTAINING 1"/>
    <property type="match status" value="1"/>
</dbReference>
<dbReference type="Pfam" id="PF05721">
    <property type="entry name" value="PhyH"/>
    <property type="match status" value="1"/>
</dbReference>
<reference evidence="2 3" key="1">
    <citation type="submission" date="2018-01" db="EMBL/GenBank/DDBJ databases">
        <title>The whole genome sequencing and assembly of Paenibacillus chitinolyticus KCCM 41400 strain.</title>
        <authorList>
            <person name="Kim J.-Y."/>
            <person name="Park M.-K."/>
            <person name="Lee Y.-J."/>
            <person name="Yi H."/>
            <person name="Bahn Y.-S."/>
            <person name="Kim J.F."/>
            <person name="Lee D.-W."/>
        </authorList>
    </citation>
    <scope>NUCLEOTIDE SEQUENCE [LARGE SCALE GENOMIC DNA]</scope>
    <source>
        <strain evidence="2 3">KCCM 41400</strain>
    </source>
</reference>
<dbReference type="GO" id="GO:0016706">
    <property type="term" value="F:2-oxoglutarate-dependent dioxygenase activity"/>
    <property type="evidence" value="ECO:0007669"/>
    <property type="project" value="UniProtKB-ARBA"/>
</dbReference>
<dbReference type="SUPFAM" id="SSF51197">
    <property type="entry name" value="Clavaminate synthase-like"/>
    <property type="match status" value="1"/>
</dbReference>
<proteinExistence type="predicted"/>
<protein>
    <submittedName>
        <fullName evidence="1 2">Phytanoyl-CoA dioxygenase</fullName>
    </submittedName>
</protein>
<keyword evidence="2" id="KW-0223">Dioxygenase</keyword>
<keyword evidence="4" id="KW-1185">Reference proteome</keyword>
<evidence type="ECO:0000313" key="4">
    <source>
        <dbReference type="Proteomes" id="UP001527202"/>
    </source>
</evidence>
<dbReference type="OrthoDB" id="9814777at2"/>
<dbReference type="Gene3D" id="2.60.120.620">
    <property type="entry name" value="q2cbj1_9rhob like domain"/>
    <property type="match status" value="1"/>
</dbReference>
<sequence length="265" mass="29180">MNGAVHDDLPPLSDNYALPEGLIAQFRANGHVCIRQAAFIHEISAYRPHIITAVEGYTGDRSVRPHKQLYMNLWEEDTRVRQFVFARRFAKLAADLMGVTGVRLYLDQANFIEPGASVTPWHQTEAYMLELDPAQIITMWMPLVDLPEPGGPVTYLSGSHLLPGGASKNPLLEAKRAGLPEENYGPLRTGDATFHAGRLLHSAPGNGGAFTREVMTVTYFADGARILDPEDKSGRAPHLRRLFAGTGAGRPAEGPLTPLLYRRLF</sequence>
<evidence type="ECO:0000313" key="2">
    <source>
        <dbReference type="EMBL" id="QAV17336.1"/>
    </source>
</evidence>
<dbReference type="Proteomes" id="UP001527202">
    <property type="component" value="Unassembled WGS sequence"/>
</dbReference>
<accession>A0A410WSB1</accession>
<dbReference type="PANTHER" id="PTHR20883:SF49">
    <property type="entry name" value="PHYTANOYL-COA DIOXYGENASE"/>
    <property type="match status" value="1"/>
</dbReference>
<dbReference type="InterPro" id="IPR008775">
    <property type="entry name" value="Phytyl_CoA_dOase-like"/>
</dbReference>
<dbReference type="RefSeq" id="WP_042229600.1">
    <property type="nucleotide sequence ID" value="NZ_CP026520.1"/>
</dbReference>
<evidence type="ECO:0000313" key="3">
    <source>
        <dbReference type="Proteomes" id="UP000288943"/>
    </source>
</evidence>
<organism evidence="2 3">
    <name type="scientific">Paenibacillus chitinolyticus</name>
    <dbReference type="NCBI Taxonomy" id="79263"/>
    <lineage>
        <taxon>Bacteria</taxon>
        <taxon>Bacillati</taxon>
        <taxon>Bacillota</taxon>
        <taxon>Bacilli</taxon>
        <taxon>Bacillales</taxon>
        <taxon>Paenibacillaceae</taxon>
        <taxon>Paenibacillus</taxon>
    </lineage>
</organism>
<dbReference type="EMBL" id="JAMDMJ010000008">
    <property type="protein sequence ID" value="MCY9595572.1"/>
    <property type="molecule type" value="Genomic_DNA"/>
</dbReference>
<dbReference type="GeneID" id="95374473"/>
<dbReference type="KEGG" id="pchi:PC41400_06525"/>
<gene>
    <name evidence="1" type="ORF">M5X16_07300</name>
    <name evidence="2" type="ORF">PC41400_06525</name>
</gene>
<dbReference type="EMBL" id="CP026520">
    <property type="protein sequence ID" value="QAV17336.1"/>
    <property type="molecule type" value="Genomic_DNA"/>
</dbReference>
<reference evidence="1 4" key="2">
    <citation type="submission" date="2022-05" db="EMBL/GenBank/DDBJ databases">
        <title>Genome Sequencing of Bee-Associated Microbes.</title>
        <authorList>
            <person name="Dunlap C."/>
        </authorList>
    </citation>
    <scope>NUCLEOTIDE SEQUENCE [LARGE SCALE GENOMIC DNA]</scope>
    <source>
        <strain evidence="1 4">NRRL B-23120</strain>
    </source>
</reference>
<evidence type="ECO:0000313" key="1">
    <source>
        <dbReference type="EMBL" id="MCY9595572.1"/>
    </source>
</evidence>
<dbReference type="AlphaFoldDB" id="A0A410WSB1"/>
<name>A0A410WSB1_9BACL</name>
<dbReference type="GO" id="GO:0005506">
    <property type="term" value="F:iron ion binding"/>
    <property type="evidence" value="ECO:0007669"/>
    <property type="project" value="UniProtKB-ARBA"/>
</dbReference>
<dbReference type="Proteomes" id="UP000288943">
    <property type="component" value="Chromosome"/>
</dbReference>
<keyword evidence="2" id="KW-0560">Oxidoreductase</keyword>